<dbReference type="InterPro" id="IPR000683">
    <property type="entry name" value="Gfo/Idh/MocA-like_OxRdtase_N"/>
</dbReference>
<dbReference type="InterPro" id="IPR036291">
    <property type="entry name" value="NAD(P)-bd_dom_sf"/>
</dbReference>
<dbReference type="AlphaFoldDB" id="A0A517PQ64"/>
<dbReference type="InterPro" id="IPR051317">
    <property type="entry name" value="Gfo/Idh/MocA_oxidoreduct"/>
</dbReference>
<evidence type="ECO:0000259" key="1">
    <source>
        <dbReference type="Pfam" id="PF01408"/>
    </source>
</evidence>
<name>A0A517PQ64_9PLAN</name>
<feature type="domain" description="Gfo/Idh/MocA-like oxidoreductase N-terminal" evidence="1">
    <location>
        <begin position="37"/>
        <end position="126"/>
    </location>
</feature>
<organism evidence="3 4">
    <name type="scientific">Gimesia chilikensis</name>
    <dbReference type="NCBI Taxonomy" id="2605989"/>
    <lineage>
        <taxon>Bacteria</taxon>
        <taxon>Pseudomonadati</taxon>
        <taxon>Planctomycetota</taxon>
        <taxon>Planctomycetia</taxon>
        <taxon>Planctomycetales</taxon>
        <taxon>Planctomycetaceae</taxon>
        <taxon>Gimesia</taxon>
    </lineage>
</organism>
<dbReference type="Proteomes" id="UP000320421">
    <property type="component" value="Chromosome"/>
</dbReference>
<dbReference type="InterPro" id="IPR055170">
    <property type="entry name" value="GFO_IDH_MocA-like_dom"/>
</dbReference>
<dbReference type="EMBL" id="CP036266">
    <property type="protein sequence ID" value="QDT21516.1"/>
    <property type="molecule type" value="Genomic_DNA"/>
</dbReference>
<evidence type="ECO:0000259" key="2">
    <source>
        <dbReference type="Pfam" id="PF22725"/>
    </source>
</evidence>
<dbReference type="GO" id="GO:0016491">
    <property type="term" value="F:oxidoreductase activity"/>
    <property type="evidence" value="ECO:0007669"/>
    <property type="project" value="UniProtKB-KW"/>
</dbReference>
<dbReference type="Gene3D" id="3.30.360.10">
    <property type="entry name" value="Dihydrodipicolinate Reductase, domain 2"/>
    <property type="match status" value="1"/>
</dbReference>
<dbReference type="Pfam" id="PF01408">
    <property type="entry name" value="GFO_IDH_MocA"/>
    <property type="match status" value="1"/>
</dbReference>
<reference evidence="3 4" key="1">
    <citation type="submission" date="2019-02" db="EMBL/GenBank/DDBJ databases">
        <title>Deep-cultivation of Planctomycetes and their phenomic and genomic characterization uncovers novel biology.</title>
        <authorList>
            <person name="Wiegand S."/>
            <person name="Jogler M."/>
            <person name="Boedeker C."/>
            <person name="Pinto D."/>
            <person name="Vollmers J."/>
            <person name="Rivas-Marin E."/>
            <person name="Kohn T."/>
            <person name="Peeters S.H."/>
            <person name="Heuer A."/>
            <person name="Rast P."/>
            <person name="Oberbeckmann S."/>
            <person name="Bunk B."/>
            <person name="Jeske O."/>
            <person name="Meyerdierks A."/>
            <person name="Storesund J.E."/>
            <person name="Kallscheuer N."/>
            <person name="Luecker S."/>
            <person name="Lage O.M."/>
            <person name="Pohl T."/>
            <person name="Merkel B.J."/>
            <person name="Hornburger P."/>
            <person name="Mueller R.-W."/>
            <person name="Bruemmer F."/>
            <person name="Labrenz M."/>
            <person name="Spormann A.M."/>
            <person name="Op den Camp H."/>
            <person name="Overmann J."/>
            <person name="Amann R."/>
            <person name="Jetten M.S.M."/>
            <person name="Mascher T."/>
            <person name="Medema M.H."/>
            <person name="Devos D.P."/>
            <person name="Kaster A.-K."/>
            <person name="Ovreas L."/>
            <person name="Rohde M."/>
            <person name="Galperin M.Y."/>
            <person name="Jogler C."/>
        </authorList>
    </citation>
    <scope>NUCLEOTIDE SEQUENCE [LARGE SCALE GENOMIC DNA]</scope>
    <source>
        <strain evidence="3 4">HG66A1</strain>
    </source>
</reference>
<feature type="domain" description="GFO/IDH/MocA-like oxidoreductase" evidence="2">
    <location>
        <begin position="137"/>
        <end position="264"/>
    </location>
</feature>
<dbReference type="SUPFAM" id="SSF55347">
    <property type="entry name" value="Glyceraldehyde-3-phosphate dehydrogenase-like, C-terminal domain"/>
    <property type="match status" value="1"/>
</dbReference>
<keyword evidence="3" id="KW-0560">Oxidoreductase</keyword>
<dbReference type="Gene3D" id="3.40.50.720">
    <property type="entry name" value="NAD(P)-binding Rossmann-like Domain"/>
    <property type="match status" value="1"/>
</dbReference>
<dbReference type="PANTHER" id="PTHR43708">
    <property type="entry name" value="CONSERVED EXPRESSED OXIDOREDUCTASE (EUROFUNG)"/>
    <property type="match status" value="1"/>
</dbReference>
<dbReference type="SUPFAM" id="SSF51735">
    <property type="entry name" value="NAD(P)-binding Rossmann-fold domains"/>
    <property type="match status" value="1"/>
</dbReference>
<dbReference type="RefSeq" id="WP_145185962.1">
    <property type="nucleotide sequence ID" value="NZ_CP036266.1"/>
</dbReference>
<accession>A0A517PQ64</accession>
<proteinExistence type="predicted"/>
<protein>
    <submittedName>
        <fullName evidence="3">Putative oxidoreductase YcjS</fullName>
        <ecNumber evidence="3">1.-.-.-</ecNumber>
    </submittedName>
</protein>
<dbReference type="OrthoDB" id="213412at2"/>
<dbReference type="Pfam" id="PF22725">
    <property type="entry name" value="GFO_IDH_MocA_C3"/>
    <property type="match status" value="1"/>
</dbReference>
<sequence length="346" mass="38467">MADKATVALIISETSPHLGAYFPALASSEDIKEIVLSDEGHKHTALAKEKLGDKLTRVYDNPSQLFEKEKPDMALVTLEAIKAPTAIDMALEHGCHVFAEKPACTSIEQFEALVQKADSKHLNLMLALANRSNPEVKAARRMIRKGVFGKIYAIELNYIADQTRLTSKSYHQGWFAQKDRAGGGHLIWLGIHWLDLGMYLTDTRISAVNGFVTNIGGQPIDVEDSVALSLKFHKGFLGTLSSGYYTNRGKQSLIKIWGSKGWLEMDYSTGRYLQWHLNSDKPGTIHKFEESVQPRGYTPFVHSAIRSVLDKEPPPLDSHDSLQVLRTIYAAYQASATGETQQIPIE</sequence>
<dbReference type="GO" id="GO:0000166">
    <property type="term" value="F:nucleotide binding"/>
    <property type="evidence" value="ECO:0007669"/>
    <property type="project" value="InterPro"/>
</dbReference>
<keyword evidence="4" id="KW-1185">Reference proteome</keyword>
<dbReference type="PANTHER" id="PTHR43708:SF1">
    <property type="entry name" value="GALACTOSE_LACTOSE METABOLISM REGULATORY PROTEIN GAL80"/>
    <property type="match status" value="1"/>
</dbReference>
<evidence type="ECO:0000313" key="3">
    <source>
        <dbReference type="EMBL" id="QDT21516.1"/>
    </source>
</evidence>
<gene>
    <name evidence="3" type="primary">ycjS_2</name>
    <name evidence="3" type="ORF">HG66A1_33180</name>
</gene>
<dbReference type="EC" id="1.-.-.-" evidence="3"/>
<evidence type="ECO:0000313" key="4">
    <source>
        <dbReference type="Proteomes" id="UP000320421"/>
    </source>
</evidence>